<dbReference type="InterPro" id="IPR035965">
    <property type="entry name" value="PAS-like_dom_sf"/>
</dbReference>
<dbReference type="PROSITE" id="PS50112">
    <property type="entry name" value="PAS"/>
    <property type="match status" value="1"/>
</dbReference>
<evidence type="ECO:0000313" key="7">
    <source>
        <dbReference type="Proteomes" id="UP000268313"/>
    </source>
</evidence>
<dbReference type="Pfam" id="PF00196">
    <property type="entry name" value="GerE"/>
    <property type="match status" value="1"/>
</dbReference>
<protein>
    <submittedName>
        <fullName evidence="6">PAS domain S-box protein</fullName>
    </submittedName>
</protein>
<keyword evidence="2" id="KW-0238">DNA-binding</keyword>
<dbReference type="SMART" id="SM00421">
    <property type="entry name" value="HTH_LUXR"/>
    <property type="match status" value="1"/>
</dbReference>
<dbReference type="CDD" id="cd06170">
    <property type="entry name" value="LuxR_C_like"/>
    <property type="match status" value="1"/>
</dbReference>
<dbReference type="PANTHER" id="PTHR44688:SF16">
    <property type="entry name" value="DNA-BINDING TRANSCRIPTIONAL ACTIVATOR DEVR_DOSR"/>
    <property type="match status" value="1"/>
</dbReference>
<evidence type="ECO:0000259" key="5">
    <source>
        <dbReference type="PROSITE" id="PS50112"/>
    </source>
</evidence>
<dbReference type="SUPFAM" id="SSF55785">
    <property type="entry name" value="PYP-like sensor domain (PAS domain)"/>
    <property type="match status" value="1"/>
</dbReference>
<dbReference type="PRINTS" id="PR00038">
    <property type="entry name" value="HTHLUXR"/>
</dbReference>
<name>A0A3A8K3R3_9BACT</name>
<dbReference type="Gene3D" id="3.30.450.20">
    <property type="entry name" value="PAS domain"/>
    <property type="match status" value="1"/>
</dbReference>
<dbReference type="InterPro" id="IPR000792">
    <property type="entry name" value="Tscrpt_reg_LuxR_C"/>
</dbReference>
<dbReference type="InterPro" id="IPR036388">
    <property type="entry name" value="WH-like_DNA-bd_sf"/>
</dbReference>
<gene>
    <name evidence="6" type="ORF">D7X32_27705</name>
</gene>
<evidence type="ECO:0000256" key="3">
    <source>
        <dbReference type="ARBA" id="ARBA00023163"/>
    </source>
</evidence>
<dbReference type="PANTHER" id="PTHR44688">
    <property type="entry name" value="DNA-BINDING TRANSCRIPTIONAL ACTIVATOR DEVR_DOSR"/>
    <property type="match status" value="1"/>
</dbReference>
<dbReference type="CDD" id="cd00130">
    <property type="entry name" value="PAS"/>
    <property type="match status" value="1"/>
</dbReference>
<dbReference type="PROSITE" id="PS50043">
    <property type="entry name" value="HTH_LUXR_2"/>
    <property type="match status" value="1"/>
</dbReference>
<dbReference type="Proteomes" id="UP000268313">
    <property type="component" value="Unassembled WGS sequence"/>
</dbReference>
<evidence type="ECO:0000259" key="4">
    <source>
        <dbReference type="PROSITE" id="PS50043"/>
    </source>
</evidence>
<keyword evidence="3" id="KW-0804">Transcription</keyword>
<dbReference type="SUPFAM" id="SSF46894">
    <property type="entry name" value="C-terminal effector domain of the bipartite response regulators"/>
    <property type="match status" value="1"/>
</dbReference>
<keyword evidence="7" id="KW-1185">Reference proteome</keyword>
<organism evidence="6 7">
    <name type="scientific">Corallococcus carmarthensis</name>
    <dbReference type="NCBI Taxonomy" id="2316728"/>
    <lineage>
        <taxon>Bacteria</taxon>
        <taxon>Pseudomonadati</taxon>
        <taxon>Myxococcota</taxon>
        <taxon>Myxococcia</taxon>
        <taxon>Myxococcales</taxon>
        <taxon>Cystobacterineae</taxon>
        <taxon>Myxococcaceae</taxon>
        <taxon>Corallococcus</taxon>
    </lineage>
</organism>
<dbReference type="InterPro" id="IPR000014">
    <property type="entry name" value="PAS"/>
</dbReference>
<dbReference type="Gene3D" id="1.10.10.10">
    <property type="entry name" value="Winged helix-like DNA-binding domain superfamily/Winged helix DNA-binding domain"/>
    <property type="match status" value="1"/>
</dbReference>
<dbReference type="EMBL" id="RAWE01000124">
    <property type="protein sequence ID" value="RKG99004.1"/>
    <property type="molecule type" value="Genomic_DNA"/>
</dbReference>
<dbReference type="NCBIfam" id="TIGR00229">
    <property type="entry name" value="sensory_box"/>
    <property type="match status" value="1"/>
</dbReference>
<proteinExistence type="predicted"/>
<accession>A0A3A8K3R3</accession>
<feature type="domain" description="HTH luxR-type" evidence="4">
    <location>
        <begin position="245"/>
        <end position="307"/>
    </location>
</feature>
<dbReference type="InterPro" id="IPR016032">
    <property type="entry name" value="Sig_transdc_resp-reg_C-effctor"/>
</dbReference>
<feature type="domain" description="PAS" evidence="5">
    <location>
        <begin position="17"/>
        <end position="48"/>
    </location>
</feature>
<evidence type="ECO:0000256" key="2">
    <source>
        <dbReference type="ARBA" id="ARBA00023125"/>
    </source>
</evidence>
<dbReference type="AlphaFoldDB" id="A0A3A8K3R3"/>
<sequence>MDWSLTASLLAERDTRPIVVMDRRGRIELANSAFTSLLGRPREELLGRRWTDICTPHEHGREVGRALRAIFTSAEHRLETEVLTRDGERLSVEMDVAAVGQPPLRLVAIITRAAALLSVPEHTAAMEASRAPGPHQDMSYEISTELSSFGTIKAVWTSGQSQQEEMVGRPCFGAFAQRDAPCQDCPLTAAAPASWPHTIVRQAAAEAQGYEVVTATPTGAGTARVSVHTIGDATLSGLFEAKVRRLANAARLSEREGDVLKYLALGRSPTDISTVLGITERTVKFHQANLLRKLGAETRYDLLRLFF</sequence>
<evidence type="ECO:0000256" key="1">
    <source>
        <dbReference type="ARBA" id="ARBA00023015"/>
    </source>
</evidence>
<evidence type="ECO:0000313" key="6">
    <source>
        <dbReference type="EMBL" id="RKG99004.1"/>
    </source>
</evidence>
<dbReference type="GO" id="GO:0006355">
    <property type="term" value="P:regulation of DNA-templated transcription"/>
    <property type="evidence" value="ECO:0007669"/>
    <property type="project" value="InterPro"/>
</dbReference>
<keyword evidence="1" id="KW-0805">Transcription regulation</keyword>
<dbReference type="Pfam" id="PF13426">
    <property type="entry name" value="PAS_9"/>
    <property type="match status" value="1"/>
</dbReference>
<dbReference type="OrthoDB" id="9774661at2"/>
<dbReference type="GO" id="GO:0003677">
    <property type="term" value="F:DNA binding"/>
    <property type="evidence" value="ECO:0007669"/>
    <property type="project" value="UniProtKB-KW"/>
</dbReference>
<comment type="caution">
    <text evidence="6">The sequence shown here is derived from an EMBL/GenBank/DDBJ whole genome shotgun (WGS) entry which is preliminary data.</text>
</comment>
<reference evidence="7" key="1">
    <citation type="submission" date="2018-09" db="EMBL/GenBank/DDBJ databases">
        <authorList>
            <person name="Livingstone P.G."/>
            <person name="Whitworth D.E."/>
        </authorList>
    </citation>
    <scope>NUCLEOTIDE SEQUENCE [LARGE SCALE GENOMIC DNA]</scope>
    <source>
        <strain evidence="7">CA043D</strain>
    </source>
</reference>
<dbReference type="RefSeq" id="WP_120605578.1">
    <property type="nucleotide sequence ID" value="NZ_RAWE01000124.1"/>
</dbReference>
<dbReference type="SMART" id="SM00091">
    <property type="entry name" value="PAS"/>
    <property type="match status" value="1"/>
</dbReference>